<dbReference type="InterPro" id="IPR002201">
    <property type="entry name" value="Glyco_trans_9"/>
</dbReference>
<evidence type="ECO:0000313" key="3">
    <source>
        <dbReference type="EMBL" id="QYF48230.1"/>
    </source>
</evidence>
<dbReference type="SUPFAM" id="SSF53756">
    <property type="entry name" value="UDP-Glycosyltransferase/glycogen phosphorylase"/>
    <property type="match status" value="1"/>
</dbReference>
<dbReference type="Proteomes" id="UP000826014">
    <property type="component" value="Chromosome"/>
</dbReference>
<dbReference type="PANTHER" id="PTHR30160">
    <property type="entry name" value="TETRAACYLDISACCHARIDE 4'-KINASE-RELATED"/>
    <property type="match status" value="1"/>
</dbReference>
<organism evidence="3 4">
    <name type="scientific">Candidatus Rhabdochlamydia oedothoracis</name>
    <dbReference type="NCBI Taxonomy" id="2720720"/>
    <lineage>
        <taxon>Bacteria</taxon>
        <taxon>Pseudomonadati</taxon>
        <taxon>Chlamydiota</taxon>
        <taxon>Chlamydiia</taxon>
        <taxon>Parachlamydiales</taxon>
        <taxon>Candidatus Rhabdochlamydiaceae</taxon>
        <taxon>Candidatus Rhabdochlamydia</taxon>
    </lineage>
</organism>
<gene>
    <name evidence="3" type="ORF">RHABOEDO_000351</name>
</gene>
<protein>
    <submittedName>
        <fullName evidence="3">Lipopolysaccharide core heptosyltransferase RfaQ</fullName>
        <ecNumber evidence="3">2.-.-.-</ecNumber>
    </submittedName>
</protein>
<evidence type="ECO:0000256" key="1">
    <source>
        <dbReference type="ARBA" id="ARBA00022676"/>
    </source>
</evidence>
<dbReference type="CDD" id="cd03789">
    <property type="entry name" value="GT9_LPS_heptosyltransferase"/>
    <property type="match status" value="1"/>
</dbReference>
<dbReference type="Gene3D" id="3.40.50.2000">
    <property type="entry name" value="Glycogen Phosphorylase B"/>
    <property type="match status" value="2"/>
</dbReference>
<reference evidence="3 4" key="1">
    <citation type="journal article" date="2022" name="bioRxiv">
        <title>Ecology and evolution of chlamydial symbionts of arthropods.</title>
        <authorList>
            <person name="Halter T."/>
            <person name="Koestlbacher S."/>
            <person name="Collingro A."/>
            <person name="Sixt B.S."/>
            <person name="Toenshoff E.R."/>
            <person name="Hendrickx F."/>
            <person name="Kostanjsek R."/>
            <person name="Horn M."/>
        </authorList>
    </citation>
    <scope>NUCLEOTIDE SEQUENCE [LARGE SCALE GENOMIC DNA]</scope>
    <source>
        <strain evidence="3">W744xW776</strain>
    </source>
</reference>
<sequence>MKKTVKSFKSFLLKKFVKILRYFIKQNDIQERFLVVSTTGLGDTLWGTPSIRSLREHYPKGYIAVLTSHIGKELLENNPYINDLFLLKKPIIISLISLYSKLKKKKISYILFFHASQRIVLPFVYLLGSKKIIGTEGSNKGLDSLITHLLPKKPQHEIVRRLEIIAALIGKKPIHHQIEIALSQQDKKNALPVMDHLQDHSRPCILLHPGSKDLFKRWPASHFIALGNLLSTQHKCHIFITGNQSEKELVLQIASNIPNSTSLIDLPLKTFAFLIQNMDIMVCNDTGPMHMALAIKTPTIAIFCPTNPHLCGPYAVKDYTVIAKKKTCSPCLQKKCVNPFCMLQIGMQEVYEAVLHQLCKSEKFALKALRKLS</sequence>
<dbReference type="InterPro" id="IPR051199">
    <property type="entry name" value="LPS_LOS_Heptosyltrfase"/>
</dbReference>
<dbReference type="EC" id="2.-.-.-" evidence="3"/>
<evidence type="ECO:0000313" key="4">
    <source>
        <dbReference type="Proteomes" id="UP000826014"/>
    </source>
</evidence>
<keyword evidence="1" id="KW-0328">Glycosyltransferase</keyword>
<keyword evidence="4" id="KW-1185">Reference proteome</keyword>
<keyword evidence="2 3" id="KW-0808">Transferase</keyword>
<dbReference type="GO" id="GO:0016740">
    <property type="term" value="F:transferase activity"/>
    <property type="evidence" value="ECO:0007669"/>
    <property type="project" value="UniProtKB-KW"/>
</dbReference>
<name>A0ABX8V455_9BACT</name>
<dbReference type="EMBL" id="CP075587">
    <property type="protein sequence ID" value="QYF48230.1"/>
    <property type="molecule type" value="Genomic_DNA"/>
</dbReference>
<dbReference type="Pfam" id="PF01075">
    <property type="entry name" value="Glyco_transf_9"/>
    <property type="match status" value="1"/>
</dbReference>
<accession>A0ABX8V455</accession>
<proteinExistence type="predicted"/>
<evidence type="ECO:0000256" key="2">
    <source>
        <dbReference type="ARBA" id="ARBA00022679"/>
    </source>
</evidence>